<dbReference type="GO" id="GO:0016788">
    <property type="term" value="F:hydrolase activity, acting on ester bonds"/>
    <property type="evidence" value="ECO:0007669"/>
    <property type="project" value="InterPro"/>
</dbReference>
<comment type="similarity">
    <text evidence="5">Belongs to the metallo-dependent hydrolases superfamily. Phosphotriesterase family.</text>
</comment>
<dbReference type="STRING" id="1777.AWC07_14885"/>
<feature type="binding site" description="via carbamate group" evidence="4">
    <location>
        <position position="145"/>
    </location>
    <ligand>
        <name>Zn(2+)</name>
        <dbReference type="ChEBI" id="CHEBI:29105"/>
        <label>1</label>
    </ligand>
</feature>
<evidence type="ECO:0000256" key="3">
    <source>
        <dbReference type="PIRSR" id="PIRSR601559-50"/>
    </source>
</evidence>
<organism evidence="6 7">
    <name type="scientific">Mycobacterium gastri</name>
    <dbReference type="NCBI Taxonomy" id="1777"/>
    <lineage>
        <taxon>Bacteria</taxon>
        <taxon>Bacillati</taxon>
        <taxon>Actinomycetota</taxon>
        <taxon>Actinomycetes</taxon>
        <taxon>Mycobacteriales</taxon>
        <taxon>Mycobacteriaceae</taxon>
        <taxon>Mycobacterium</taxon>
    </lineage>
</organism>
<feature type="binding site" evidence="4">
    <location>
        <position position="178"/>
    </location>
    <ligand>
        <name>Zn(2+)</name>
        <dbReference type="ChEBI" id="CHEBI:29105"/>
        <label>2</label>
    </ligand>
</feature>
<sequence>MSELNTARGPIDTADLGVTLMHEHVFIMTTEVVQNYPDAWGDEDKRVADAVGRLNVLKSRGVDTIVDLTVIGLGRYIPRIARVAAQTELNIVVATGLYTYNDVPFCFHYLGPGTQLDGPEIMTDLFVRDIEQGIADTGIKAGILKCATDEPGITPGVERVLRAVAQAHKRTGVPISTHTHAGLRRGLEQQRIFEEEGVDLSRVIIGHSGDSTDVGYLEELVAAGSYLGMDRFGIDVILPFEDRVNIVATMCERGHADKMVLSHDANCYFDALPEALLPVAAPNWHYLHIHNDVIPALTQRGVTDEQLHTMLVDNPRRIFERQGAYE</sequence>
<feature type="binding site" evidence="4">
    <location>
        <position position="22"/>
    </location>
    <ligand>
        <name>Zn(2+)</name>
        <dbReference type="ChEBI" id="CHEBI:29105"/>
        <label>1</label>
    </ligand>
</feature>
<dbReference type="AlphaFoldDB" id="A0A1X1V4W7"/>
<dbReference type="PROSITE" id="PS51347">
    <property type="entry name" value="PHOSPHOTRIESTERASE_2"/>
    <property type="match status" value="1"/>
</dbReference>
<comment type="caution">
    <text evidence="6">The sequence shown here is derived from an EMBL/GenBank/DDBJ whole genome shotgun (WGS) entry which is preliminary data.</text>
</comment>
<proteinExistence type="inferred from homology"/>
<dbReference type="InterPro" id="IPR032466">
    <property type="entry name" value="Metal_Hydrolase"/>
</dbReference>
<dbReference type="Gene3D" id="3.20.20.140">
    <property type="entry name" value="Metal-dependent hydrolases"/>
    <property type="match status" value="1"/>
</dbReference>
<feature type="binding site" evidence="4">
    <location>
        <position position="207"/>
    </location>
    <ligand>
        <name>Zn(2+)</name>
        <dbReference type="ChEBI" id="CHEBI:29105"/>
        <label>2</label>
    </ligand>
</feature>
<protein>
    <submittedName>
        <fullName evidence="6">Phosphotriesterase</fullName>
    </submittedName>
</protein>
<evidence type="ECO:0000313" key="7">
    <source>
        <dbReference type="Proteomes" id="UP000193738"/>
    </source>
</evidence>
<keyword evidence="1 4" id="KW-0479">Metal-binding</keyword>
<feature type="binding site" description="via carbamate group" evidence="4">
    <location>
        <position position="145"/>
    </location>
    <ligand>
        <name>Zn(2+)</name>
        <dbReference type="ChEBI" id="CHEBI:29105"/>
        <label>2</label>
    </ligand>
</feature>
<dbReference type="InterPro" id="IPR017947">
    <property type="entry name" value="AryldialkylPase_Zn-BS"/>
</dbReference>
<dbReference type="RefSeq" id="WP_036413589.1">
    <property type="nucleotide sequence ID" value="NZ_LQOX01000129.1"/>
</dbReference>
<feature type="modified residue" description="N6-carboxylysine" evidence="3 5">
    <location>
        <position position="145"/>
    </location>
</feature>
<keyword evidence="7" id="KW-1185">Reference proteome</keyword>
<keyword evidence="2" id="KW-0378">Hydrolase</keyword>
<dbReference type="PANTHER" id="PTHR10819:SF3">
    <property type="entry name" value="PHOSPHOTRIESTERASE-RELATED PROTEIN"/>
    <property type="match status" value="1"/>
</dbReference>
<accession>A0A1X1V4W7</accession>
<dbReference type="SUPFAM" id="SSF51556">
    <property type="entry name" value="Metallo-dependent hydrolases"/>
    <property type="match status" value="1"/>
</dbReference>
<evidence type="ECO:0000256" key="2">
    <source>
        <dbReference type="ARBA" id="ARBA00022801"/>
    </source>
</evidence>
<dbReference type="Proteomes" id="UP000193738">
    <property type="component" value="Unassembled WGS sequence"/>
</dbReference>
<evidence type="ECO:0000256" key="5">
    <source>
        <dbReference type="PROSITE-ProRule" id="PRU00679"/>
    </source>
</evidence>
<dbReference type="Pfam" id="PF02126">
    <property type="entry name" value="PTE"/>
    <property type="match status" value="1"/>
</dbReference>
<dbReference type="PANTHER" id="PTHR10819">
    <property type="entry name" value="PHOSPHOTRIESTERASE-RELATED"/>
    <property type="match status" value="1"/>
</dbReference>
<name>A0A1X1V4W7_MYCGS</name>
<dbReference type="CDD" id="cd00530">
    <property type="entry name" value="PTE"/>
    <property type="match status" value="1"/>
</dbReference>
<evidence type="ECO:0000256" key="1">
    <source>
        <dbReference type="ARBA" id="ARBA00022723"/>
    </source>
</evidence>
<dbReference type="InterPro" id="IPR001559">
    <property type="entry name" value="Phosphotriesterase"/>
</dbReference>
<evidence type="ECO:0000313" key="6">
    <source>
        <dbReference type="EMBL" id="ORV64082.1"/>
    </source>
</evidence>
<dbReference type="PROSITE" id="PS01322">
    <property type="entry name" value="PHOSPHOTRIESTERASE_1"/>
    <property type="match status" value="1"/>
</dbReference>
<dbReference type="GO" id="GO:0008270">
    <property type="term" value="F:zinc ion binding"/>
    <property type="evidence" value="ECO:0007669"/>
    <property type="project" value="InterPro"/>
</dbReference>
<feature type="binding site" evidence="4">
    <location>
        <position position="24"/>
    </location>
    <ligand>
        <name>Zn(2+)</name>
        <dbReference type="ChEBI" id="CHEBI:29105"/>
        <label>1</label>
    </ligand>
</feature>
<gene>
    <name evidence="6" type="ORF">AWC07_14885</name>
</gene>
<dbReference type="EMBL" id="LQOX01000129">
    <property type="protein sequence ID" value="ORV64082.1"/>
    <property type="molecule type" value="Genomic_DNA"/>
</dbReference>
<evidence type="ECO:0000256" key="4">
    <source>
        <dbReference type="PIRSR" id="PIRSR601559-51"/>
    </source>
</evidence>
<reference evidence="6 7" key="1">
    <citation type="submission" date="2016-01" db="EMBL/GenBank/DDBJ databases">
        <title>The new phylogeny of the genus Mycobacterium.</title>
        <authorList>
            <person name="Tarcisio F."/>
            <person name="Conor M."/>
            <person name="Antonella G."/>
            <person name="Elisabetta G."/>
            <person name="Giulia F.S."/>
            <person name="Sara T."/>
            <person name="Anna F."/>
            <person name="Clotilde B."/>
            <person name="Roberto B."/>
            <person name="Veronica D.S."/>
            <person name="Fabio R."/>
            <person name="Monica P."/>
            <person name="Olivier J."/>
            <person name="Enrico T."/>
            <person name="Nicola S."/>
        </authorList>
    </citation>
    <scope>NUCLEOTIDE SEQUENCE [LARGE SCALE GENOMIC DNA]</scope>
    <source>
        <strain evidence="6 7">DSM 43505</strain>
    </source>
</reference>
<feature type="binding site" evidence="4">
    <location>
        <position position="264"/>
    </location>
    <ligand>
        <name>Zn(2+)</name>
        <dbReference type="ChEBI" id="CHEBI:29105"/>
        <label>1</label>
    </ligand>
</feature>
<comment type="cofactor">
    <cofactor evidence="4">
        <name>a divalent metal cation</name>
        <dbReference type="ChEBI" id="CHEBI:60240"/>
    </cofactor>
    <text evidence="4">Binds 2 divalent metal cations per subunit.</text>
</comment>